<accession>H1VPU2</accession>
<evidence type="ECO:0000256" key="1">
    <source>
        <dbReference type="SAM" id="MobiDB-lite"/>
    </source>
</evidence>
<reference evidence="3" key="1">
    <citation type="journal article" date="2012" name="Nat. Genet.">
        <title>Lifestyle transitions in plant pathogenic Colletotrichum fungi deciphered by genome and transcriptome analyses.</title>
        <authorList>
            <person name="O'Connell R.J."/>
            <person name="Thon M.R."/>
            <person name="Hacquard S."/>
            <person name="Amyotte S.G."/>
            <person name="Kleemann J."/>
            <person name="Torres M.F."/>
            <person name="Damm U."/>
            <person name="Buiate E.A."/>
            <person name="Epstein L."/>
            <person name="Alkan N."/>
            <person name="Altmueller J."/>
            <person name="Alvarado-Balderrama L."/>
            <person name="Bauser C.A."/>
            <person name="Becker C."/>
            <person name="Birren B.W."/>
            <person name="Chen Z."/>
            <person name="Choi J."/>
            <person name="Crouch J.A."/>
            <person name="Duvick J.P."/>
            <person name="Farman M.A."/>
            <person name="Gan P."/>
            <person name="Heiman D."/>
            <person name="Henrissat B."/>
            <person name="Howard R.J."/>
            <person name="Kabbage M."/>
            <person name="Koch C."/>
            <person name="Kracher B."/>
            <person name="Kubo Y."/>
            <person name="Law A.D."/>
            <person name="Lebrun M.-H."/>
            <person name="Lee Y.-H."/>
            <person name="Miyara I."/>
            <person name="Moore N."/>
            <person name="Neumann U."/>
            <person name="Nordstroem K."/>
            <person name="Panaccione D.G."/>
            <person name="Panstruga R."/>
            <person name="Place M."/>
            <person name="Proctor R.H."/>
            <person name="Prusky D."/>
            <person name="Rech G."/>
            <person name="Reinhardt R."/>
            <person name="Rollins J.A."/>
            <person name="Rounsley S."/>
            <person name="Schardl C.L."/>
            <person name="Schwartz D.C."/>
            <person name="Shenoy N."/>
            <person name="Shirasu K."/>
            <person name="Sikhakolli U.R."/>
            <person name="Stueber K."/>
            <person name="Sukno S.A."/>
            <person name="Sweigard J.A."/>
            <person name="Takano Y."/>
            <person name="Takahara H."/>
            <person name="Trail F."/>
            <person name="van der Does H.C."/>
            <person name="Voll L.M."/>
            <person name="Will I."/>
            <person name="Young S."/>
            <person name="Zeng Q."/>
            <person name="Zhang J."/>
            <person name="Zhou S."/>
            <person name="Dickman M.B."/>
            <person name="Schulze-Lefert P."/>
            <person name="Ver Loren van Themaat E."/>
            <person name="Ma L.-J."/>
            <person name="Vaillancourt L.J."/>
        </authorList>
    </citation>
    <scope>NUCLEOTIDE SEQUENCE [LARGE SCALE GENOMIC DNA]</scope>
    <source>
        <strain evidence="3">IMI 349063</strain>
    </source>
</reference>
<feature type="region of interest" description="Disordered" evidence="1">
    <location>
        <begin position="31"/>
        <end position="56"/>
    </location>
</feature>
<evidence type="ECO:0000313" key="3">
    <source>
        <dbReference type="Proteomes" id="UP000007174"/>
    </source>
</evidence>
<evidence type="ECO:0000313" key="2">
    <source>
        <dbReference type="EMBL" id="CCF42248.1"/>
    </source>
</evidence>
<feature type="compositionally biased region" description="Polar residues" evidence="1">
    <location>
        <begin position="34"/>
        <end position="44"/>
    </location>
</feature>
<dbReference type="EMBL" id="CACQ02005251">
    <property type="protein sequence ID" value="CCF42248.1"/>
    <property type="molecule type" value="Genomic_DNA"/>
</dbReference>
<organism evidence="2 3">
    <name type="scientific">Colletotrichum higginsianum (strain IMI 349063)</name>
    <name type="common">Crucifer anthracnose fungus</name>
    <dbReference type="NCBI Taxonomy" id="759273"/>
    <lineage>
        <taxon>Eukaryota</taxon>
        <taxon>Fungi</taxon>
        <taxon>Dikarya</taxon>
        <taxon>Ascomycota</taxon>
        <taxon>Pezizomycotina</taxon>
        <taxon>Sordariomycetes</taxon>
        <taxon>Hypocreomycetidae</taxon>
        <taxon>Glomerellales</taxon>
        <taxon>Glomerellaceae</taxon>
        <taxon>Colletotrichum</taxon>
        <taxon>Colletotrichum destructivum species complex</taxon>
    </lineage>
</organism>
<dbReference type="HOGENOM" id="CLU_3014070_0_0_1"/>
<feature type="compositionally biased region" description="Basic residues" evidence="1">
    <location>
        <begin position="46"/>
        <end position="56"/>
    </location>
</feature>
<gene>
    <name evidence="2" type="ORF">CH063_12298</name>
</gene>
<proteinExistence type="predicted"/>
<dbReference type="Proteomes" id="UP000007174">
    <property type="component" value="Unassembled WGS sequence"/>
</dbReference>
<dbReference type="VEuPathDB" id="FungiDB:CH63R_07588"/>
<dbReference type="AlphaFoldDB" id="H1VPU2"/>
<protein>
    <submittedName>
        <fullName evidence="2">Uncharacterized protein</fullName>
    </submittedName>
</protein>
<name>H1VPU2_COLHI</name>
<sequence length="56" mass="6180">MTAAVTEHPRFFPSHADALTSDDFETASIRSAAPSYSETKQLHGSQRARTRNKNTS</sequence>